<feature type="compositionally biased region" description="Acidic residues" evidence="1">
    <location>
        <begin position="440"/>
        <end position="460"/>
    </location>
</feature>
<dbReference type="AlphaFoldDB" id="A0A0D2FG38"/>
<dbReference type="InterPro" id="IPR003615">
    <property type="entry name" value="HNH_nuc"/>
</dbReference>
<dbReference type="GeneID" id="25325435"/>
<name>A0A0D2FG38_9EURO</name>
<feature type="region of interest" description="Disordered" evidence="1">
    <location>
        <begin position="1"/>
        <end position="30"/>
    </location>
</feature>
<organism evidence="3 4">
    <name type="scientific">Exophiala xenobiotica</name>
    <dbReference type="NCBI Taxonomy" id="348802"/>
    <lineage>
        <taxon>Eukaryota</taxon>
        <taxon>Fungi</taxon>
        <taxon>Dikarya</taxon>
        <taxon>Ascomycota</taxon>
        <taxon>Pezizomycotina</taxon>
        <taxon>Eurotiomycetes</taxon>
        <taxon>Chaetothyriomycetidae</taxon>
        <taxon>Chaetothyriales</taxon>
        <taxon>Herpotrichiellaceae</taxon>
        <taxon>Exophiala</taxon>
    </lineage>
</organism>
<reference evidence="3 4" key="1">
    <citation type="submission" date="2015-01" db="EMBL/GenBank/DDBJ databases">
        <title>The Genome Sequence of Exophiala xenobiotica CBS118157.</title>
        <authorList>
            <consortium name="The Broad Institute Genomics Platform"/>
            <person name="Cuomo C."/>
            <person name="de Hoog S."/>
            <person name="Gorbushina A."/>
            <person name="Stielow B."/>
            <person name="Teixiera M."/>
            <person name="Abouelleil A."/>
            <person name="Chapman S.B."/>
            <person name="Priest M."/>
            <person name="Young S.K."/>
            <person name="Wortman J."/>
            <person name="Nusbaum C."/>
            <person name="Birren B."/>
        </authorList>
    </citation>
    <scope>NUCLEOTIDE SEQUENCE [LARGE SCALE GENOMIC DNA]</scope>
    <source>
        <strain evidence="3 4">CBS 118157</strain>
    </source>
</reference>
<dbReference type="Proteomes" id="UP000054342">
    <property type="component" value="Unassembled WGS sequence"/>
</dbReference>
<dbReference type="Pfam" id="PF13391">
    <property type="entry name" value="HNH_2"/>
    <property type="match status" value="1"/>
</dbReference>
<dbReference type="OrthoDB" id="5386595at2759"/>
<accession>A0A0D2FG38</accession>
<dbReference type="HOGENOM" id="CLU_653884_0_0_1"/>
<evidence type="ECO:0000259" key="2">
    <source>
        <dbReference type="Pfam" id="PF13391"/>
    </source>
</evidence>
<evidence type="ECO:0000256" key="1">
    <source>
        <dbReference type="SAM" id="MobiDB-lite"/>
    </source>
</evidence>
<feature type="domain" description="HNH nuclease" evidence="2">
    <location>
        <begin position="225"/>
        <end position="291"/>
    </location>
</feature>
<gene>
    <name evidence="3" type="ORF">PV05_03527</name>
</gene>
<evidence type="ECO:0000313" key="3">
    <source>
        <dbReference type="EMBL" id="KIW59044.1"/>
    </source>
</evidence>
<dbReference type="STRING" id="348802.A0A0D2FG38"/>
<dbReference type="RefSeq" id="XP_013319628.1">
    <property type="nucleotide sequence ID" value="XM_013464174.1"/>
</dbReference>
<feature type="region of interest" description="Disordered" evidence="1">
    <location>
        <begin position="437"/>
        <end position="460"/>
    </location>
</feature>
<feature type="compositionally biased region" description="Basic and acidic residues" evidence="1">
    <location>
        <begin position="1"/>
        <end position="11"/>
    </location>
</feature>
<proteinExistence type="predicted"/>
<protein>
    <recommendedName>
        <fullName evidence="2">HNH nuclease domain-containing protein</fullName>
    </recommendedName>
</protein>
<sequence length="460" mass="51830">MGDQNKDAAKRESKRLHMRQSLDASFGDPLEGFKTPIAARQISKSIDDESAELEGRIRKISDSSDELIGDGEERTTTYINQRQAVVDAVEKHINKARRILSEERTQLLAGPRRNELKRALRELDESDSMLLNERTALAAHRIRVKYSVLGHPSNVKIGEAYLMAITENLPEPAEASYRKKHARASADQTSFRNRLIKAYNAKGSKILETQLKTPTVFLKQPEIWCPVAGETFKASEMKAAHIVPYSIGETNAAYLFGSEVSAGYDVLWSESNGLMMNEVLEEIFDDGRMVIIPDPADKNEFISIILSQALLKDSRLCPAIDAPYSALHKRRLQFQTGARPGKRYLYVHALLSLFRRRRFDVPGWEKDRQQIFTGQIWATPSKWARRSMIQAIALEYGDVWEGAEAVSGLGEFEDAMSPEQEKGVAIVVRYAWENRAGKMEDDDDDDGDDGDDGDDDEKMS</sequence>
<keyword evidence="4" id="KW-1185">Reference proteome</keyword>
<evidence type="ECO:0000313" key="4">
    <source>
        <dbReference type="Proteomes" id="UP000054342"/>
    </source>
</evidence>
<dbReference type="EMBL" id="KN847318">
    <property type="protein sequence ID" value="KIW59044.1"/>
    <property type="molecule type" value="Genomic_DNA"/>
</dbReference>